<reference evidence="1 2" key="1">
    <citation type="submission" date="2016-06" db="EMBL/GenBank/DDBJ databases">
        <title>Evolution of pathogenesis and genome organization in the Tremellales.</title>
        <authorList>
            <person name="Cuomo C."/>
            <person name="Litvintseva A."/>
            <person name="Heitman J."/>
            <person name="Chen Y."/>
            <person name="Sun S."/>
            <person name="Springer D."/>
            <person name="Dromer F."/>
            <person name="Young S."/>
            <person name="Zeng Q."/>
            <person name="Chapman S."/>
            <person name="Gujja S."/>
            <person name="Saif S."/>
            <person name="Birren B."/>
        </authorList>
    </citation>
    <scope>NUCLEOTIDE SEQUENCE [LARGE SCALE GENOMIC DNA]</scope>
    <source>
        <strain evidence="1 2">CBS 7118</strain>
    </source>
</reference>
<comment type="caution">
    <text evidence="1">The sequence shown here is derived from an EMBL/GenBank/DDBJ whole genome shotgun (WGS) entry which is preliminary data.</text>
</comment>
<organism evidence="1 2">
    <name type="scientific">Cryptococcus wingfieldii CBS 7118</name>
    <dbReference type="NCBI Taxonomy" id="1295528"/>
    <lineage>
        <taxon>Eukaryota</taxon>
        <taxon>Fungi</taxon>
        <taxon>Dikarya</taxon>
        <taxon>Basidiomycota</taxon>
        <taxon>Agaricomycotina</taxon>
        <taxon>Tremellomycetes</taxon>
        <taxon>Tremellales</taxon>
        <taxon>Cryptococcaceae</taxon>
        <taxon>Cryptococcus</taxon>
    </lineage>
</organism>
<sequence length="326" mass="36575">MSEATQSQGLDERLPPHAIPGLFHGMSTGSVLGGVGMTDFDNGEPEGWSFQPHPLNDDLTGDDEKRVMGAICDTRVHYHPRRMHLTLHRPIPSASALNRGADAEYTQAIDPEQQAITRIEFVIPSDYPQAEYTVEREEDGSRRVNVISSASPGREPLFTEVTCFHPVRNNRTMETDGPLIRGDDIYVTKEYMEIVSDFPSDKDRMDQIEYESMQGNDVHENGEPVGLWPEFEKPIELVRTDQSGGRTSFSLDASYFPSAKRVTRPTAADNFSYVTIRHKDMDTFAEVQFLVAADASKRAREEEWESRMFTDLSIGTRADEGVVTPA</sequence>
<evidence type="ECO:0000313" key="1">
    <source>
        <dbReference type="EMBL" id="ODN93562.1"/>
    </source>
</evidence>
<gene>
    <name evidence="1" type="ORF">L198_05428</name>
</gene>
<protein>
    <submittedName>
        <fullName evidence="1">Uncharacterized protein</fullName>
    </submittedName>
</protein>
<dbReference type="GeneID" id="30194641"/>
<accession>A0A1E3IYB2</accession>
<proteinExistence type="predicted"/>
<dbReference type="EMBL" id="AWGH01000016">
    <property type="protein sequence ID" value="ODN93562.1"/>
    <property type="molecule type" value="Genomic_DNA"/>
</dbReference>
<dbReference type="Proteomes" id="UP000094819">
    <property type="component" value="Unassembled WGS sequence"/>
</dbReference>
<name>A0A1E3IYB2_9TREE</name>
<keyword evidence="2" id="KW-1185">Reference proteome</keyword>
<dbReference type="OrthoDB" id="10294204at2759"/>
<dbReference type="AlphaFoldDB" id="A0A1E3IYB2"/>
<evidence type="ECO:0000313" key="2">
    <source>
        <dbReference type="Proteomes" id="UP000094819"/>
    </source>
</evidence>
<dbReference type="RefSeq" id="XP_019030667.1">
    <property type="nucleotide sequence ID" value="XM_019177514.1"/>
</dbReference>